<evidence type="ECO:0000313" key="3">
    <source>
        <dbReference type="Proteomes" id="UP001149079"/>
    </source>
</evidence>
<sequence>MPPPSSYDDTSCSGATLGSQDSEPQDVLDSELDSDYVPSEMSEDRAFLASDTEELSYVSDDSYNMEDPVMSMIYDYSTHGDRKIPSLEKKPIKAIAKREITRNGQLKTEYLVLWCSWESLN</sequence>
<dbReference type="RefSeq" id="XP_056527087.1">
    <property type="nucleotide sequence ID" value="XM_056661921.1"/>
</dbReference>
<name>A0A9W9HH31_9EURO</name>
<feature type="compositionally biased region" description="Acidic residues" evidence="1">
    <location>
        <begin position="23"/>
        <end position="32"/>
    </location>
</feature>
<reference evidence="2" key="1">
    <citation type="submission" date="2022-11" db="EMBL/GenBank/DDBJ databases">
        <authorList>
            <person name="Petersen C."/>
        </authorList>
    </citation>
    <scope>NUCLEOTIDE SEQUENCE</scope>
    <source>
        <strain evidence="2">IBT 22155</strain>
    </source>
</reference>
<protein>
    <submittedName>
        <fullName evidence="2">Uncharacterized protein</fullName>
    </submittedName>
</protein>
<accession>A0A9W9HH31</accession>
<feature type="region of interest" description="Disordered" evidence="1">
    <location>
        <begin position="1"/>
        <end position="32"/>
    </location>
</feature>
<dbReference type="Proteomes" id="UP001149079">
    <property type="component" value="Unassembled WGS sequence"/>
</dbReference>
<dbReference type="GeneID" id="81401091"/>
<keyword evidence="3" id="KW-1185">Reference proteome</keyword>
<feature type="compositionally biased region" description="Polar residues" evidence="1">
    <location>
        <begin position="7"/>
        <end position="22"/>
    </location>
</feature>
<dbReference type="OrthoDB" id="4281241at2759"/>
<comment type="caution">
    <text evidence="2">The sequence shown here is derived from an EMBL/GenBank/DDBJ whole genome shotgun (WGS) entry which is preliminary data.</text>
</comment>
<reference evidence="2" key="2">
    <citation type="journal article" date="2023" name="IMA Fungus">
        <title>Comparative genomic study of the Penicillium genus elucidates a diverse pangenome and 15 lateral gene transfer events.</title>
        <authorList>
            <person name="Petersen C."/>
            <person name="Sorensen T."/>
            <person name="Nielsen M.R."/>
            <person name="Sondergaard T.E."/>
            <person name="Sorensen J.L."/>
            <person name="Fitzpatrick D.A."/>
            <person name="Frisvad J.C."/>
            <person name="Nielsen K.L."/>
        </authorList>
    </citation>
    <scope>NUCLEOTIDE SEQUENCE</scope>
    <source>
        <strain evidence="2">IBT 22155</strain>
    </source>
</reference>
<dbReference type="AlphaFoldDB" id="A0A9W9HH31"/>
<evidence type="ECO:0000256" key="1">
    <source>
        <dbReference type="SAM" id="MobiDB-lite"/>
    </source>
</evidence>
<evidence type="ECO:0000313" key="2">
    <source>
        <dbReference type="EMBL" id="KAJ5146613.1"/>
    </source>
</evidence>
<gene>
    <name evidence="2" type="ORF">N7515_001177</name>
</gene>
<proteinExistence type="predicted"/>
<dbReference type="EMBL" id="JAPQKL010000001">
    <property type="protein sequence ID" value="KAJ5146613.1"/>
    <property type="molecule type" value="Genomic_DNA"/>
</dbReference>
<organism evidence="2 3">
    <name type="scientific">Penicillium bovifimosum</name>
    <dbReference type="NCBI Taxonomy" id="126998"/>
    <lineage>
        <taxon>Eukaryota</taxon>
        <taxon>Fungi</taxon>
        <taxon>Dikarya</taxon>
        <taxon>Ascomycota</taxon>
        <taxon>Pezizomycotina</taxon>
        <taxon>Eurotiomycetes</taxon>
        <taxon>Eurotiomycetidae</taxon>
        <taxon>Eurotiales</taxon>
        <taxon>Aspergillaceae</taxon>
        <taxon>Penicillium</taxon>
    </lineage>
</organism>